<evidence type="ECO:0000256" key="1">
    <source>
        <dbReference type="ARBA" id="ARBA00022676"/>
    </source>
</evidence>
<keyword evidence="5" id="KW-1185">Reference proteome</keyword>
<proteinExistence type="predicted"/>
<dbReference type="SUPFAM" id="SSF53756">
    <property type="entry name" value="UDP-Glycosyltransferase/glycogen phosphorylase"/>
    <property type="match status" value="1"/>
</dbReference>
<dbReference type="Pfam" id="PF00534">
    <property type="entry name" value="Glycos_transf_1"/>
    <property type="match status" value="1"/>
</dbReference>
<dbReference type="RefSeq" id="WP_345270833.1">
    <property type="nucleotide sequence ID" value="NZ_BAABHB010000015.1"/>
</dbReference>
<dbReference type="Proteomes" id="UP001500936">
    <property type="component" value="Unassembled WGS sequence"/>
</dbReference>
<dbReference type="InterPro" id="IPR001296">
    <property type="entry name" value="Glyco_trans_1"/>
</dbReference>
<dbReference type="PANTHER" id="PTHR12526">
    <property type="entry name" value="GLYCOSYLTRANSFERASE"/>
    <property type="match status" value="1"/>
</dbReference>
<accession>A0ABP8KW50</accession>
<reference evidence="5" key="1">
    <citation type="journal article" date="2019" name="Int. J. Syst. Evol. Microbiol.">
        <title>The Global Catalogue of Microorganisms (GCM) 10K type strain sequencing project: providing services to taxonomists for standard genome sequencing and annotation.</title>
        <authorList>
            <consortium name="The Broad Institute Genomics Platform"/>
            <consortium name="The Broad Institute Genome Sequencing Center for Infectious Disease"/>
            <person name="Wu L."/>
            <person name="Ma J."/>
        </authorList>
    </citation>
    <scope>NUCLEOTIDE SEQUENCE [LARGE SCALE GENOMIC DNA]</scope>
    <source>
        <strain evidence="5">JCM 17925</strain>
    </source>
</reference>
<dbReference type="PANTHER" id="PTHR12526:SF629">
    <property type="entry name" value="TEICHURONIC ACID BIOSYNTHESIS GLYCOSYLTRANSFERASE TUAH-RELATED"/>
    <property type="match status" value="1"/>
</dbReference>
<evidence type="ECO:0000313" key="4">
    <source>
        <dbReference type="EMBL" id="GAA4417738.1"/>
    </source>
</evidence>
<evidence type="ECO:0000259" key="3">
    <source>
        <dbReference type="Pfam" id="PF00534"/>
    </source>
</evidence>
<evidence type="ECO:0000256" key="2">
    <source>
        <dbReference type="ARBA" id="ARBA00022679"/>
    </source>
</evidence>
<dbReference type="EMBL" id="BAABHB010000015">
    <property type="protein sequence ID" value="GAA4417738.1"/>
    <property type="molecule type" value="Genomic_DNA"/>
</dbReference>
<comment type="caution">
    <text evidence="4">The sequence shown here is derived from an EMBL/GenBank/DDBJ whole genome shotgun (WGS) entry which is preliminary data.</text>
</comment>
<organism evidence="4 5">
    <name type="scientific">Nibrella viscosa</name>
    <dbReference type="NCBI Taxonomy" id="1084524"/>
    <lineage>
        <taxon>Bacteria</taxon>
        <taxon>Pseudomonadati</taxon>
        <taxon>Bacteroidota</taxon>
        <taxon>Cytophagia</taxon>
        <taxon>Cytophagales</taxon>
        <taxon>Spirosomataceae</taxon>
        <taxon>Nibrella</taxon>
    </lineage>
</organism>
<dbReference type="Gene3D" id="3.40.50.2000">
    <property type="entry name" value="Glycogen Phosphorylase B"/>
    <property type="match status" value="1"/>
</dbReference>
<protein>
    <submittedName>
        <fullName evidence="4">Glycosyltransferase family 4 protein</fullName>
    </submittedName>
</protein>
<feature type="domain" description="Glycosyl transferase family 1" evidence="3">
    <location>
        <begin position="177"/>
        <end position="348"/>
    </location>
</feature>
<keyword evidence="2" id="KW-0808">Transferase</keyword>
<evidence type="ECO:0000313" key="5">
    <source>
        <dbReference type="Proteomes" id="UP001500936"/>
    </source>
</evidence>
<keyword evidence="1" id="KW-0328">Glycosyltransferase</keyword>
<sequence length="371" mass="43818">MKKERILHISTAHQPTDPRVVYKQCRTLAQVYEVYCAIPNAVPGVAPEIRFIRLPYFKRVIWRTLITCPLIVLRCLWLRPRVVHVYVPEFIPFAFLFKWTGSAVIYEVQENLYKKMHLKTFNRGWLLERAFRYFDKLARQQFTLIFTEHGYLDTYTDLAKPYAVVYNYPLLQDILPYRRPYRRPQDPITFFYIGWLTFERAFDAMLEAFVQLKKRYPSFTVHLFGRQTFSQYDLECIPAYQVVKENLVFYGYTNQPEALPYAINAVAGIALLKPVGDYPDSYTTKMFEYMALGLPVLTSDFPLYQDVVERHRCGFCVDPTDTAAVADRLIWLIEHRDEAEAMGRRGYEAVQREYSWATEAEKLLEIYASLR</sequence>
<name>A0ABP8KW50_9BACT</name>
<gene>
    <name evidence="4" type="ORF">GCM10023187_50510</name>
</gene>